<dbReference type="InterPro" id="IPR043502">
    <property type="entry name" value="DNA/RNA_pol_sf"/>
</dbReference>
<dbReference type="InterPro" id="IPR043128">
    <property type="entry name" value="Rev_trsase/Diguanyl_cyclase"/>
</dbReference>
<comment type="caution">
    <text evidence="1">The sequence shown here is derived from an EMBL/GenBank/DDBJ whole genome shotgun (WGS) entry which is preliminary data.</text>
</comment>
<dbReference type="PANTHER" id="PTHR45643:SF11">
    <property type="entry name" value="RNA-DIRECTED DNA POLYMERASE"/>
    <property type="match status" value="1"/>
</dbReference>
<dbReference type="OrthoDB" id="415724at2759"/>
<evidence type="ECO:0000313" key="1">
    <source>
        <dbReference type="EMBL" id="KAA3467950.1"/>
    </source>
</evidence>
<organism evidence="1 2">
    <name type="scientific">Gossypium australe</name>
    <dbReference type="NCBI Taxonomy" id="47621"/>
    <lineage>
        <taxon>Eukaryota</taxon>
        <taxon>Viridiplantae</taxon>
        <taxon>Streptophyta</taxon>
        <taxon>Embryophyta</taxon>
        <taxon>Tracheophyta</taxon>
        <taxon>Spermatophyta</taxon>
        <taxon>Magnoliopsida</taxon>
        <taxon>eudicotyledons</taxon>
        <taxon>Gunneridae</taxon>
        <taxon>Pentapetalae</taxon>
        <taxon>rosids</taxon>
        <taxon>malvids</taxon>
        <taxon>Malvales</taxon>
        <taxon>Malvaceae</taxon>
        <taxon>Malvoideae</taxon>
        <taxon>Gossypium</taxon>
    </lineage>
</organism>
<protein>
    <submittedName>
        <fullName evidence="1">RNA-directed DNA polymerase-like protein</fullName>
    </submittedName>
</protein>
<sequence>MRSGPPTQKENVRLQTQSAEDLVGMQDVCRESLCGRASVSLTQMRSQEESSRKPRRGETLRDQQLYAKFSKSEFWLSEVRFLGHIVSDDGIKVDSGYFRRFVKGFSMIATPMTKLLHKDVKFEWTEKCQ</sequence>
<dbReference type="SUPFAM" id="SSF56672">
    <property type="entry name" value="DNA/RNA polymerases"/>
    <property type="match status" value="1"/>
</dbReference>
<evidence type="ECO:0000313" key="2">
    <source>
        <dbReference type="Proteomes" id="UP000325315"/>
    </source>
</evidence>
<proteinExistence type="predicted"/>
<keyword evidence="1" id="KW-0808">Transferase</keyword>
<dbReference type="PANTHER" id="PTHR45643">
    <property type="entry name" value="REVERSE TRANSCRIPTASE"/>
    <property type="match status" value="1"/>
</dbReference>
<reference evidence="2" key="1">
    <citation type="journal article" date="2019" name="Plant Biotechnol. J.">
        <title>Genome sequencing of the Australian wild diploid species Gossypium australe highlights disease resistance and delayed gland morphogenesis.</title>
        <authorList>
            <person name="Cai Y."/>
            <person name="Cai X."/>
            <person name="Wang Q."/>
            <person name="Wang P."/>
            <person name="Zhang Y."/>
            <person name="Cai C."/>
            <person name="Xu Y."/>
            <person name="Wang K."/>
            <person name="Zhou Z."/>
            <person name="Wang C."/>
            <person name="Geng S."/>
            <person name="Li B."/>
            <person name="Dong Q."/>
            <person name="Hou Y."/>
            <person name="Wang H."/>
            <person name="Ai P."/>
            <person name="Liu Z."/>
            <person name="Yi F."/>
            <person name="Sun M."/>
            <person name="An G."/>
            <person name="Cheng J."/>
            <person name="Zhang Y."/>
            <person name="Shi Q."/>
            <person name="Xie Y."/>
            <person name="Shi X."/>
            <person name="Chang Y."/>
            <person name="Huang F."/>
            <person name="Chen Y."/>
            <person name="Hong S."/>
            <person name="Mi L."/>
            <person name="Sun Q."/>
            <person name="Zhang L."/>
            <person name="Zhou B."/>
            <person name="Peng R."/>
            <person name="Zhang X."/>
            <person name="Liu F."/>
        </authorList>
    </citation>
    <scope>NUCLEOTIDE SEQUENCE [LARGE SCALE GENOMIC DNA]</scope>
    <source>
        <strain evidence="2">cv. PA1801</strain>
    </source>
</reference>
<dbReference type="AlphaFoldDB" id="A0A5B6VFB8"/>
<keyword evidence="1" id="KW-0548">Nucleotidyltransferase</keyword>
<accession>A0A5B6VFB8</accession>
<dbReference type="EMBL" id="SMMG02000007">
    <property type="protein sequence ID" value="KAA3467950.1"/>
    <property type="molecule type" value="Genomic_DNA"/>
</dbReference>
<name>A0A5B6VFB8_9ROSI</name>
<keyword evidence="1" id="KW-0695">RNA-directed DNA polymerase</keyword>
<dbReference type="Gene3D" id="3.30.70.270">
    <property type="match status" value="1"/>
</dbReference>
<keyword evidence="2" id="KW-1185">Reference proteome</keyword>
<dbReference type="GO" id="GO:0003964">
    <property type="term" value="F:RNA-directed DNA polymerase activity"/>
    <property type="evidence" value="ECO:0007669"/>
    <property type="project" value="UniProtKB-KW"/>
</dbReference>
<dbReference type="Proteomes" id="UP000325315">
    <property type="component" value="Unassembled WGS sequence"/>
</dbReference>
<gene>
    <name evidence="1" type="ORF">EPI10_002920</name>
</gene>